<name>A0ABY5JMT4_9BACI</name>
<evidence type="ECO:0000256" key="1">
    <source>
        <dbReference type="ARBA" id="ARBA00010609"/>
    </source>
</evidence>
<sequence>MRRKLEKFVDPLPNIPLLKPDKKTKDGVHYEMTMEQFKRKIHRDLPATTLWGYNGQFPGPIIEANRDEPVHVTWLNQLPNKHLLPVDVSIHGLDQLPTVRTVVHLHGIETKADSDGHPEAWYTNNFQKTGPVFSRKTFTYPNHQRGSLLWYHDHAMGITRLNVYAGLAGMYILRDEQEKSLNLPTGDYEIPLMITDRSFNADGSLFYPSQPDDAAENLPNPSILPAFNGDTILVNGKAWPYLEVEPRKYRFRMLNASNTRSYQLQLDSNITFQQIGSDGGLLRKTVEIEKIGFQPAERIDVIIDFSKAAGQSIALKNDLGPDADPNDDTGDIMQFRVTKSLKNKDRSSLPQALSVIPSLKQNHIAGIRYLKLVGSADEFDRPLLLLDNKHWHDPITENPRLGTTEIWALTNTTNFSHPIHIHLVQFQVLEHQPFDLEQYNRDGKIIFTGPPVAPAANQRGWKDTIEVSAATITRVIAKFAPYSGEFVWHCHILEHEDYDMMRPYMVVDDSKTEDES</sequence>
<protein>
    <submittedName>
        <fullName evidence="4">Multicopper oxidase</fullName>
    </submittedName>
</protein>
<gene>
    <name evidence="4" type="ORF">NP439_13770</name>
</gene>
<keyword evidence="5" id="KW-1185">Reference proteome</keyword>
<dbReference type="SUPFAM" id="SSF49503">
    <property type="entry name" value="Cupredoxins"/>
    <property type="match status" value="3"/>
</dbReference>
<dbReference type="EMBL" id="CP101914">
    <property type="protein sequence ID" value="UUI01129.1"/>
    <property type="molecule type" value="Genomic_DNA"/>
</dbReference>
<dbReference type="Gene3D" id="2.60.40.420">
    <property type="entry name" value="Cupredoxins - blue copper proteins"/>
    <property type="match status" value="3"/>
</dbReference>
<evidence type="ECO:0000313" key="5">
    <source>
        <dbReference type="Proteomes" id="UP001059773"/>
    </source>
</evidence>
<evidence type="ECO:0000259" key="2">
    <source>
        <dbReference type="Pfam" id="PF07731"/>
    </source>
</evidence>
<dbReference type="Pfam" id="PF07732">
    <property type="entry name" value="Cu-oxidase_3"/>
    <property type="match status" value="1"/>
</dbReference>
<proteinExistence type="inferred from homology"/>
<feature type="domain" description="Plastocyanin-like" evidence="2">
    <location>
        <begin position="388"/>
        <end position="508"/>
    </location>
</feature>
<dbReference type="InterPro" id="IPR011706">
    <property type="entry name" value="Cu-oxidase_C"/>
</dbReference>
<dbReference type="CDD" id="cd13844">
    <property type="entry name" value="CuRO_1_BOD_CotA_like"/>
    <property type="match status" value="1"/>
</dbReference>
<accession>A0ABY5JMT4</accession>
<reference evidence="4" key="1">
    <citation type="submission" date="2022-07" db="EMBL/GenBank/DDBJ databases">
        <title>FELIX.</title>
        <authorList>
            <person name="Wan K.H."/>
            <person name="Park S."/>
            <person name="Lawrence Q."/>
            <person name="Eichenberger J.P."/>
            <person name="Booth B.W."/>
            <person name="Piaggio A.J."/>
            <person name="Chandler J.C."/>
            <person name="Franklin A.B."/>
            <person name="Celniker S.E."/>
        </authorList>
    </citation>
    <scope>NUCLEOTIDE SEQUENCE</scope>
    <source>
        <strain evidence="4">QA-1986 374</strain>
    </source>
</reference>
<feature type="domain" description="Plastocyanin-like" evidence="3">
    <location>
        <begin position="47"/>
        <end position="98"/>
    </location>
</feature>
<dbReference type="CDD" id="cd13868">
    <property type="entry name" value="CuRO_2_CotA_like"/>
    <property type="match status" value="1"/>
</dbReference>
<dbReference type="Proteomes" id="UP001059773">
    <property type="component" value="Chromosome"/>
</dbReference>
<dbReference type="InterPro" id="IPR008972">
    <property type="entry name" value="Cupredoxin"/>
</dbReference>
<comment type="similarity">
    <text evidence="1">Belongs to the multicopper oxidase family.</text>
</comment>
<evidence type="ECO:0000313" key="4">
    <source>
        <dbReference type="EMBL" id="UUI01129.1"/>
    </source>
</evidence>
<dbReference type="Pfam" id="PF07731">
    <property type="entry name" value="Cu-oxidase_2"/>
    <property type="match status" value="1"/>
</dbReference>
<organism evidence="4 5">
    <name type="scientific">Oceanobacillus jeddahense</name>
    <dbReference type="NCBI Taxonomy" id="1462527"/>
    <lineage>
        <taxon>Bacteria</taxon>
        <taxon>Bacillati</taxon>
        <taxon>Bacillota</taxon>
        <taxon>Bacilli</taxon>
        <taxon>Bacillales</taxon>
        <taxon>Bacillaceae</taxon>
        <taxon>Oceanobacillus</taxon>
    </lineage>
</organism>
<evidence type="ECO:0000259" key="3">
    <source>
        <dbReference type="Pfam" id="PF07732"/>
    </source>
</evidence>
<dbReference type="InterPro" id="IPR045087">
    <property type="entry name" value="Cu-oxidase_fam"/>
</dbReference>
<dbReference type="InterPro" id="IPR011707">
    <property type="entry name" value="Cu-oxidase-like_N"/>
</dbReference>
<dbReference type="CDD" id="cd13891">
    <property type="entry name" value="CuRO_3_CotA_like"/>
    <property type="match status" value="1"/>
</dbReference>
<dbReference type="RefSeq" id="WP_256706559.1">
    <property type="nucleotide sequence ID" value="NZ_CP101914.1"/>
</dbReference>
<dbReference type="PANTHER" id="PTHR48267:SF1">
    <property type="entry name" value="BILIRUBIN OXIDASE"/>
    <property type="match status" value="1"/>
</dbReference>
<dbReference type="PANTHER" id="PTHR48267">
    <property type="entry name" value="CUPREDOXIN SUPERFAMILY PROTEIN"/>
    <property type="match status" value="1"/>
</dbReference>